<dbReference type="AlphaFoldDB" id="A0A316GI87"/>
<sequence>MPTELTVSAHYSRSADAVFADAICFAAMAEATRGVAVYKDMPQGSMEEGRTYTLNVTVWGIMRNPNYQVHVERVDPVARTAQSREFGWMIRQWDHTLTVTPDGEGCVWTDRIVIDCSWATGYMSWVAKVLYRTRHRNRQGQDINAHLRRV</sequence>
<evidence type="ECO:0000313" key="2">
    <source>
        <dbReference type="Proteomes" id="UP000245708"/>
    </source>
</evidence>
<accession>A0A316GI87</accession>
<evidence type="ECO:0008006" key="3">
    <source>
        <dbReference type="Google" id="ProtNLM"/>
    </source>
</evidence>
<dbReference type="OrthoDB" id="7428016at2"/>
<reference evidence="1 2" key="1">
    <citation type="submission" date="2018-05" db="EMBL/GenBank/DDBJ databases">
        <title>Genomic Encyclopedia of Type Strains, Phase IV (KMG-IV): sequencing the most valuable type-strain genomes for metagenomic binning, comparative biology and taxonomic classification.</title>
        <authorList>
            <person name="Goeker M."/>
        </authorList>
    </citation>
    <scope>NUCLEOTIDE SEQUENCE [LARGE SCALE GENOMIC DNA]</scope>
    <source>
        <strain evidence="1 2">DSM 16097</strain>
    </source>
</reference>
<gene>
    <name evidence="1" type="ORF">C7455_106169</name>
</gene>
<name>A0A316GI87_9RHOB</name>
<keyword evidence="2" id="KW-1185">Reference proteome</keyword>
<dbReference type="SUPFAM" id="SSF55961">
    <property type="entry name" value="Bet v1-like"/>
    <property type="match status" value="1"/>
</dbReference>
<dbReference type="RefSeq" id="WP_109668991.1">
    <property type="nucleotide sequence ID" value="NZ_QGGW01000006.1"/>
</dbReference>
<organism evidence="1 2">
    <name type="scientific">Roseicyclus mahoneyensis</name>
    <dbReference type="NCBI Taxonomy" id="164332"/>
    <lineage>
        <taxon>Bacteria</taxon>
        <taxon>Pseudomonadati</taxon>
        <taxon>Pseudomonadota</taxon>
        <taxon>Alphaproteobacteria</taxon>
        <taxon>Rhodobacterales</taxon>
        <taxon>Roseobacteraceae</taxon>
        <taxon>Roseicyclus</taxon>
    </lineage>
</organism>
<dbReference type="Proteomes" id="UP000245708">
    <property type="component" value="Unassembled WGS sequence"/>
</dbReference>
<protein>
    <recommendedName>
        <fullName evidence="3">Polyketide cyclase/dehydrase/lipid transport protein</fullName>
    </recommendedName>
</protein>
<proteinExistence type="predicted"/>
<comment type="caution">
    <text evidence="1">The sequence shown here is derived from an EMBL/GenBank/DDBJ whole genome shotgun (WGS) entry which is preliminary data.</text>
</comment>
<evidence type="ECO:0000313" key="1">
    <source>
        <dbReference type="EMBL" id="PWK59881.1"/>
    </source>
</evidence>
<dbReference type="EMBL" id="QGGW01000006">
    <property type="protein sequence ID" value="PWK59881.1"/>
    <property type="molecule type" value="Genomic_DNA"/>
</dbReference>